<dbReference type="PANTHER" id="PTHR33361:SF16">
    <property type="entry name" value="DUF885 DOMAIN-CONTAINING PROTEIN"/>
    <property type="match status" value="1"/>
</dbReference>
<dbReference type="OrthoDB" id="9760040at2"/>
<reference evidence="1 2" key="1">
    <citation type="submission" date="2019-08" db="EMBL/GenBank/DDBJ databases">
        <title>Antarcticibacterium arcticum sp. nov., a bacterium isolated from marine sediment of the Canadian Beaufort Sea.</title>
        <authorList>
            <person name="Lee Y.M."/>
            <person name="Baek K."/>
            <person name="Lee D.-H."/>
            <person name="Shin S.C."/>
            <person name="Jin Y.K."/>
            <person name="Park Y."/>
        </authorList>
    </citation>
    <scope>NUCLEOTIDE SEQUENCE [LARGE SCALE GENOMIC DNA]</scope>
    <source>
        <strain evidence="1 2">PAMC 28998</strain>
    </source>
</reference>
<evidence type="ECO:0000313" key="2">
    <source>
        <dbReference type="Proteomes" id="UP000321954"/>
    </source>
</evidence>
<organism evidence="1 2">
    <name type="scientific">Antarcticibacterium arcticum</name>
    <dbReference type="NCBI Taxonomy" id="2585771"/>
    <lineage>
        <taxon>Bacteria</taxon>
        <taxon>Pseudomonadati</taxon>
        <taxon>Bacteroidota</taxon>
        <taxon>Flavobacteriia</taxon>
        <taxon>Flavobacteriales</taxon>
        <taxon>Flavobacteriaceae</taxon>
        <taxon>Antarcticibacterium</taxon>
    </lineage>
</organism>
<dbReference type="EMBL" id="CP042476">
    <property type="protein sequence ID" value="QED37458.1"/>
    <property type="molecule type" value="Genomic_DNA"/>
</dbReference>
<keyword evidence="2" id="KW-1185">Reference proteome</keyword>
<evidence type="ECO:0000313" key="1">
    <source>
        <dbReference type="EMBL" id="QED37458.1"/>
    </source>
</evidence>
<dbReference type="KEGG" id="anp:FK178_06860"/>
<dbReference type="Proteomes" id="UP000321954">
    <property type="component" value="Chromosome"/>
</dbReference>
<accession>A0A5B8YJX9</accession>
<dbReference type="Pfam" id="PF05960">
    <property type="entry name" value="DUF885"/>
    <property type="match status" value="1"/>
</dbReference>
<sequence length="612" mass="70716">MGKRLKLLLVFMVIAVTISCKKDKDTSDYKDSEIAESSAALNAYFDAEFEKDVEESPMMQTQLGRKTNYGKWDDFSHLKYAKDLEKAKSRKKYLKENVDEKALDKETALSYRLYKQELNNQIEDYDFRFYDYPVNQMNGYHTNLPAFLINMHRIDSIQDARAYIERLNGIPKVFDQAIEGMKIREQNGILPPKFVFEKVLEASHNVIKGKPFESSSESSALLQDFKAKTDKLDITDEVKRKLLADAEKALLTSVKPAYTKMIALLEDQQQRATTDHGAWKFPKGDAFYNNRLKRITTTGLNVNEIHEIGLSEVARIHGEMEVIKEKVGFEGSLQDFFEFMRNDTQFYYPNTPEGKEQYLTEATAYIETMKGKLDELFLIKPTADIVVKAVEPFREKSAGKAFYQQPALDGSRPGTYYANLYDMNAMPTYQMEALAYHEGIPGHHMQIAIAQELETIPMFRKFNFYTAYVEGWGLYSELVPKEIGFYEDPYSDFGRLAMELWRSCRLVVDTGIHAKKWTREQGIEYYKNNTPNAETDCIKMVERHIVMPGQATAYKIGMNKIVELREEAKAWLGEDFDLREFHDVVLKNGAVPLNVLEEMVQEWADAKREELQ</sequence>
<proteinExistence type="predicted"/>
<dbReference type="PROSITE" id="PS51257">
    <property type="entry name" value="PROKAR_LIPOPROTEIN"/>
    <property type="match status" value="1"/>
</dbReference>
<name>A0A5B8YJX9_9FLAO</name>
<dbReference type="PANTHER" id="PTHR33361">
    <property type="entry name" value="GLR0591 PROTEIN"/>
    <property type="match status" value="1"/>
</dbReference>
<dbReference type="AlphaFoldDB" id="A0A5B8YJX9"/>
<gene>
    <name evidence="1" type="ORF">FK178_06860</name>
</gene>
<dbReference type="InterPro" id="IPR010281">
    <property type="entry name" value="DUF885"/>
</dbReference>
<dbReference type="RefSeq" id="WP_146832623.1">
    <property type="nucleotide sequence ID" value="NZ_CP042476.1"/>
</dbReference>
<protein>
    <submittedName>
        <fullName evidence="1">DUF885 domain-containing protein</fullName>
    </submittedName>
</protein>